<dbReference type="InterPro" id="IPR036390">
    <property type="entry name" value="WH_DNA-bd_sf"/>
</dbReference>
<dbReference type="CDD" id="cd00090">
    <property type="entry name" value="HTH_ARSR"/>
    <property type="match status" value="1"/>
</dbReference>
<accession>A0A9E2F6Y4</accession>
<sequence>MNDKKKIEDTNWLLSGKYRVRILEILSTAPSTPSEIAEKINISRASMSRILKALREKSFIDCTSSSAKNRLYFITDAGKKIFVHVHTFTKQEGG</sequence>
<dbReference type="Proteomes" id="UP000811545">
    <property type="component" value="Unassembled WGS sequence"/>
</dbReference>
<comment type="caution">
    <text evidence="2">The sequence shown here is derived from an EMBL/GenBank/DDBJ whole genome shotgun (WGS) entry which is preliminary data.</text>
</comment>
<dbReference type="Pfam" id="PF25213">
    <property type="entry name" value="HVO_A0261_N"/>
    <property type="match status" value="1"/>
</dbReference>
<evidence type="ECO:0000313" key="2">
    <source>
        <dbReference type="EMBL" id="MBT9145830.1"/>
    </source>
</evidence>
<dbReference type="AlphaFoldDB" id="A0A9E2F6Y4"/>
<feature type="domain" description="HVO-A0261-like N-terminal" evidence="1">
    <location>
        <begin position="8"/>
        <end position="89"/>
    </location>
</feature>
<dbReference type="EMBL" id="QLTW01000189">
    <property type="protein sequence ID" value="MBT9145830.1"/>
    <property type="molecule type" value="Genomic_DNA"/>
</dbReference>
<protein>
    <recommendedName>
        <fullName evidence="1">HVO-A0261-like N-terminal domain-containing protein</fullName>
    </recommendedName>
</protein>
<evidence type="ECO:0000313" key="3">
    <source>
        <dbReference type="Proteomes" id="UP000811545"/>
    </source>
</evidence>
<evidence type="ECO:0000259" key="1">
    <source>
        <dbReference type="Pfam" id="PF25213"/>
    </source>
</evidence>
<proteinExistence type="predicted"/>
<dbReference type="SUPFAM" id="SSF46785">
    <property type="entry name" value="Winged helix' DNA-binding domain"/>
    <property type="match status" value="1"/>
</dbReference>
<dbReference type="Gene3D" id="1.10.10.10">
    <property type="entry name" value="Winged helix-like DNA-binding domain superfamily/Winged helix DNA-binding domain"/>
    <property type="match status" value="1"/>
</dbReference>
<dbReference type="InterPro" id="IPR036388">
    <property type="entry name" value="WH-like_DNA-bd_sf"/>
</dbReference>
<organism evidence="2 3">
    <name type="scientific">Psychracetigena formicireducens</name>
    <dbReference type="NCBI Taxonomy" id="2986056"/>
    <lineage>
        <taxon>Bacteria</taxon>
        <taxon>Bacillati</taxon>
        <taxon>Candidatus Lithacetigenota</taxon>
        <taxon>Candidatus Psychracetigena</taxon>
    </lineage>
</organism>
<name>A0A9E2F6Y4_PSYF1</name>
<dbReference type="InterPro" id="IPR011991">
    <property type="entry name" value="ArsR-like_HTH"/>
</dbReference>
<dbReference type="InterPro" id="IPR057527">
    <property type="entry name" value="HVO_A0261-like_N"/>
</dbReference>
<gene>
    <name evidence="2" type="ORF">DDT42_01707</name>
</gene>
<reference evidence="2 3" key="1">
    <citation type="journal article" date="2021" name="bioRxiv">
        <title>Unique metabolic strategies in Hadean analogues reveal hints for primordial physiology.</title>
        <authorList>
            <person name="Nobu M.K."/>
            <person name="Nakai R."/>
            <person name="Tamazawa S."/>
            <person name="Mori H."/>
            <person name="Toyoda A."/>
            <person name="Ijiri A."/>
            <person name="Suzuki S."/>
            <person name="Kurokawa K."/>
            <person name="Kamagata Y."/>
            <person name="Tamaki H."/>
        </authorList>
    </citation>
    <scope>NUCLEOTIDE SEQUENCE [LARGE SCALE GENOMIC DNA]</scope>
    <source>
        <strain evidence="2">BS525</strain>
    </source>
</reference>